<gene>
    <name evidence="3" type="ORF">HDF17_000009</name>
</gene>
<dbReference type="EMBL" id="JACCCW010000001">
    <property type="protein sequence ID" value="NYF77722.1"/>
    <property type="molecule type" value="Genomic_DNA"/>
</dbReference>
<feature type="domain" description="GH16" evidence="2">
    <location>
        <begin position="45"/>
        <end position="301"/>
    </location>
</feature>
<dbReference type="InterPro" id="IPR050546">
    <property type="entry name" value="Glycosyl_Hydrlase_16"/>
</dbReference>
<dbReference type="SUPFAM" id="SSF49899">
    <property type="entry name" value="Concanavalin A-like lectins/glucanases"/>
    <property type="match status" value="1"/>
</dbReference>
<evidence type="ECO:0000256" key="1">
    <source>
        <dbReference type="ARBA" id="ARBA00006865"/>
    </source>
</evidence>
<dbReference type="PANTHER" id="PTHR10963:SF55">
    <property type="entry name" value="GLYCOSIDE HYDROLASE FAMILY 16 PROTEIN"/>
    <property type="match status" value="1"/>
</dbReference>
<dbReference type="Pfam" id="PF00722">
    <property type="entry name" value="Glyco_hydro_16"/>
    <property type="match status" value="1"/>
</dbReference>
<comment type="similarity">
    <text evidence="1">Belongs to the glycosyl hydrolase 16 family.</text>
</comment>
<sequence length="306" mass="33434">MFFFPMITIEPPSTPLISAAAPGHSGTTRLLYVAVSLLVLAAVSLPAFARPLPKWHLVWSDEFNGPNGSSPDPTKWTFDIGGKGYGNHELETYTDRPANVQQKDGNLVITARKEDHTGSDGIPRNYTSGRIRTQGLFAQAYGRFEARIQLPLGKGLWPAFWLLGDDIGTADWPACGEIDIFENIGEPGISHSTLHGPGYSGAKGIAAKYALPVGEAVNTAFHLYAVEWAPNDIKFFLDDHLVAERTPADLPPGTRWVYDHPFFLILNLAVGGDWPGNPDATTTFPQQMLVDYVRVYTGSKLGQANR</sequence>
<dbReference type="PROSITE" id="PS51762">
    <property type="entry name" value="GH16_2"/>
    <property type="match status" value="1"/>
</dbReference>
<evidence type="ECO:0000259" key="2">
    <source>
        <dbReference type="PROSITE" id="PS51762"/>
    </source>
</evidence>
<dbReference type="InterPro" id="IPR013320">
    <property type="entry name" value="ConA-like_dom_sf"/>
</dbReference>
<protein>
    <submittedName>
        <fullName evidence="3">Beta-glucanase (GH16 family)</fullName>
    </submittedName>
</protein>
<keyword evidence="4" id="KW-1185">Reference proteome</keyword>
<proteinExistence type="inferred from homology"/>
<dbReference type="RefSeq" id="WP_246301510.1">
    <property type="nucleotide sequence ID" value="NZ_JACCCW010000001.1"/>
</dbReference>
<name>A0A7Y9PD33_9BACT</name>
<dbReference type="Gene3D" id="2.60.120.200">
    <property type="match status" value="1"/>
</dbReference>
<organism evidence="3 4">
    <name type="scientific">Granulicella arctica</name>
    <dbReference type="NCBI Taxonomy" id="940613"/>
    <lineage>
        <taxon>Bacteria</taxon>
        <taxon>Pseudomonadati</taxon>
        <taxon>Acidobacteriota</taxon>
        <taxon>Terriglobia</taxon>
        <taxon>Terriglobales</taxon>
        <taxon>Acidobacteriaceae</taxon>
        <taxon>Granulicella</taxon>
    </lineage>
</organism>
<evidence type="ECO:0000313" key="3">
    <source>
        <dbReference type="EMBL" id="NYF77722.1"/>
    </source>
</evidence>
<dbReference type="PANTHER" id="PTHR10963">
    <property type="entry name" value="GLYCOSYL HYDROLASE-RELATED"/>
    <property type="match status" value="1"/>
</dbReference>
<dbReference type="AlphaFoldDB" id="A0A7Y9PD33"/>
<dbReference type="GO" id="GO:0004553">
    <property type="term" value="F:hydrolase activity, hydrolyzing O-glycosyl compounds"/>
    <property type="evidence" value="ECO:0007669"/>
    <property type="project" value="InterPro"/>
</dbReference>
<evidence type="ECO:0000313" key="4">
    <source>
        <dbReference type="Proteomes" id="UP000589520"/>
    </source>
</evidence>
<dbReference type="CDD" id="cd08023">
    <property type="entry name" value="GH16_laminarinase_like"/>
    <property type="match status" value="1"/>
</dbReference>
<reference evidence="3 4" key="1">
    <citation type="submission" date="2020-07" db="EMBL/GenBank/DDBJ databases">
        <title>Genomic Encyclopedia of Type Strains, Phase IV (KMG-V): Genome sequencing to study the core and pangenomes of soil and plant-associated prokaryotes.</title>
        <authorList>
            <person name="Whitman W."/>
        </authorList>
    </citation>
    <scope>NUCLEOTIDE SEQUENCE [LARGE SCALE GENOMIC DNA]</scope>
    <source>
        <strain evidence="3 4">X4EP2</strain>
    </source>
</reference>
<accession>A0A7Y9PD33</accession>
<comment type="caution">
    <text evidence="3">The sequence shown here is derived from an EMBL/GenBank/DDBJ whole genome shotgun (WGS) entry which is preliminary data.</text>
</comment>
<dbReference type="GO" id="GO:0005975">
    <property type="term" value="P:carbohydrate metabolic process"/>
    <property type="evidence" value="ECO:0007669"/>
    <property type="project" value="InterPro"/>
</dbReference>
<dbReference type="Proteomes" id="UP000589520">
    <property type="component" value="Unassembled WGS sequence"/>
</dbReference>
<dbReference type="InterPro" id="IPR000757">
    <property type="entry name" value="Beta-glucanase-like"/>
</dbReference>